<dbReference type="PROSITE" id="PS50011">
    <property type="entry name" value="PROTEIN_KINASE_DOM"/>
    <property type="match status" value="1"/>
</dbReference>
<comment type="subcellular location">
    <subcellularLocation>
        <location evidence="1">Membrane</location>
        <topology evidence="1">Single-pass type I membrane protein</topology>
    </subcellularLocation>
</comment>
<evidence type="ECO:0000256" key="3">
    <source>
        <dbReference type="ARBA" id="ARBA00022679"/>
    </source>
</evidence>
<evidence type="ECO:0000256" key="8">
    <source>
        <dbReference type="ARBA" id="ARBA00022840"/>
    </source>
</evidence>
<dbReference type="Pfam" id="PF07714">
    <property type="entry name" value="PK_Tyr_Ser-Thr"/>
    <property type="match status" value="1"/>
</dbReference>
<dbReference type="SMART" id="SM00220">
    <property type="entry name" value="S_TKc"/>
    <property type="match status" value="1"/>
</dbReference>
<name>A0AAD5I672_ACENE</name>
<dbReference type="Gene3D" id="3.30.200.20">
    <property type="entry name" value="Phosphorylase Kinase, domain 1"/>
    <property type="match status" value="1"/>
</dbReference>
<dbReference type="FunFam" id="1.10.510.10:FF:000252">
    <property type="entry name" value="Receptor-like protein kinase FERONIA"/>
    <property type="match status" value="1"/>
</dbReference>
<sequence>MKNTNRSFSASVCIFVSFAVAIHVNFAVDYVPSEQILLNCGESLILNDTDTRSWTPDVESKFLLSAKSLTSKAATWDPLVPKVPFMTARISQSEFSYSFPVVTGRKFMRLYFYSNSYNGLNATNAVFSVSSGSFSLLKNFSPAQTTGALNYAYIVKEYLIAVHDENLTIKFIPSTNSLNAFAFVNGIEVMSMPDDIYNSDDGALKLVGQDSLIYIDYTTALENVYRINVGGNDISPSGDTGLFRSWYNDQPYLYGEIFGIPVTTDPSKTNITYPKDMPTYIAPEYVYSTARSMGLNPQINKSYNLTWIFSVDVGFCYMVRLHFCEVQAAISEINQRKFNIFLGNETAEYGADVINWTNYHNGVPVYKDYAVLVSGEGPQQDLWLGLHPDLSSQPEYDDAILNGVEIFKLSDTNYNLAGHNPIPAPKQDVVDPSKALPSTRAGNSNKLKAIIGGGVGGGLVALAIGFCVFAVSRHGKDHSPSDGSSERLPKTNTRESYASSLPSNLCRHFSFAEIEAATKNFDEALLLGVGGFGKVYRGEIDGGKTEVAIKRGNQLYGQGVHEFQTEIEMLSKLRHHHLVSLIGYCEENCEMILVYDYMAHGTLRGHLDKTQNPPLPWKQRLEICIGAARGLHYLHTGSKHPIIHRDVKSTNILLDEKWVAKISDFGLSKTGHTLDHTDHLTASVKGSFGYLDPEYFMRQQLTKKSDVYSFGVVLFEIICARPALDTTLVNEQINLAEWANRCHQKGILDQIVDPYLEGKIAPECFKKFAEMALKCVSNQGIERPSMGEVLCNLECALQLQESAERGTGGKMDIQEGSSSMQNLTGSSSMHCGIDTECSVLSDHGSNKTVRLQHPVSPDIQEISTDDGSDTECSVHLDHEFQRMLRSQ</sequence>
<organism evidence="16 17">
    <name type="scientific">Acer negundo</name>
    <name type="common">Box elder</name>
    <dbReference type="NCBI Taxonomy" id="4023"/>
    <lineage>
        <taxon>Eukaryota</taxon>
        <taxon>Viridiplantae</taxon>
        <taxon>Streptophyta</taxon>
        <taxon>Embryophyta</taxon>
        <taxon>Tracheophyta</taxon>
        <taxon>Spermatophyta</taxon>
        <taxon>Magnoliopsida</taxon>
        <taxon>eudicotyledons</taxon>
        <taxon>Gunneridae</taxon>
        <taxon>Pentapetalae</taxon>
        <taxon>rosids</taxon>
        <taxon>malvids</taxon>
        <taxon>Sapindales</taxon>
        <taxon>Sapindaceae</taxon>
        <taxon>Hippocastanoideae</taxon>
        <taxon>Acereae</taxon>
        <taxon>Acer</taxon>
    </lineage>
</organism>
<evidence type="ECO:0000256" key="13">
    <source>
        <dbReference type="SAM" id="MobiDB-lite"/>
    </source>
</evidence>
<dbReference type="InterPro" id="IPR045272">
    <property type="entry name" value="ANXUR1/2-like"/>
</dbReference>
<feature type="signal peptide" evidence="14">
    <location>
        <begin position="1"/>
        <end position="21"/>
    </location>
</feature>
<dbReference type="InterPro" id="IPR008271">
    <property type="entry name" value="Ser/Thr_kinase_AS"/>
</dbReference>
<evidence type="ECO:0000256" key="1">
    <source>
        <dbReference type="ARBA" id="ARBA00004479"/>
    </source>
</evidence>
<dbReference type="AlphaFoldDB" id="A0AAD5I672"/>
<evidence type="ECO:0000256" key="5">
    <source>
        <dbReference type="ARBA" id="ARBA00022729"/>
    </source>
</evidence>
<dbReference type="FunFam" id="3.30.200.20:FF:000645">
    <property type="entry name" value="Receptor-like protein kinase FERONIA"/>
    <property type="match status" value="1"/>
</dbReference>
<dbReference type="SUPFAM" id="SSF56112">
    <property type="entry name" value="Protein kinase-like (PK-like)"/>
    <property type="match status" value="1"/>
</dbReference>
<keyword evidence="17" id="KW-1185">Reference proteome</keyword>
<dbReference type="InterPro" id="IPR001245">
    <property type="entry name" value="Ser-Thr/Tyr_kinase_cat_dom"/>
</dbReference>
<proteinExistence type="predicted"/>
<dbReference type="GO" id="GO:0004714">
    <property type="term" value="F:transmembrane receptor protein tyrosine kinase activity"/>
    <property type="evidence" value="ECO:0007669"/>
    <property type="project" value="InterPro"/>
</dbReference>
<dbReference type="Gene3D" id="2.60.120.430">
    <property type="entry name" value="Galactose-binding lectin"/>
    <property type="match status" value="2"/>
</dbReference>
<dbReference type="Gene3D" id="1.10.510.10">
    <property type="entry name" value="Transferase(Phosphotransferase) domain 1"/>
    <property type="match status" value="1"/>
</dbReference>
<evidence type="ECO:0000256" key="7">
    <source>
        <dbReference type="ARBA" id="ARBA00022777"/>
    </source>
</evidence>
<dbReference type="Pfam" id="PF12819">
    <property type="entry name" value="Malectin_like"/>
    <property type="match status" value="1"/>
</dbReference>
<dbReference type="CDD" id="cd14066">
    <property type="entry name" value="STKc_IRAK"/>
    <property type="match status" value="1"/>
</dbReference>
<feature type="chain" id="PRO_5042281404" description="Protein kinase domain-containing protein" evidence="14">
    <location>
        <begin position="22"/>
        <end position="887"/>
    </location>
</feature>
<evidence type="ECO:0000256" key="2">
    <source>
        <dbReference type="ARBA" id="ARBA00022527"/>
    </source>
</evidence>
<comment type="caution">
    <text evidence="16">The sequence shown here is derived from an EMBL/GenBank/DDBJ whole genome shotgun (WGS) entry which is preliminary data.</text>
</comment>
<dbReference type="PANTHER" id="PTHR34590">
    <property type="entry name" value="OS03G0124300 PROTEIN-RELATED"/>
    <property type="match status" value="1"/>
</dbReference>
<keyword evidence="8 12" id="KW-0067">ATP-binding</keyword>
<evidence type="ECO:0000256" key="11">
    <source>
        <dbReference type="ARBA" id="ARBA00023180"/>
    </source>
</evidence>
<keyword evidence="2" id="KW-0723">Serine/threonine-protein kinase</keyword>
<evidence type="ECO:0000256" key="14">
    <source>
        <dbReference type="SAM" id="SignalP"/>
    </source>
</evidence>
<dbReference type="FunFam" id="2.60.120.430:FF:000007">
    <property type="entry name" value="FERONIA receptor-like kinase"/>
    <property type="match status" value="1"/>
</dbReference>
<dbReference type="InterPro" id="IPR000719">
    <property type="entry name" value="Prot_kinase_dom"/>
</dbReference>
<evidence type="ECO:0000259" key="15">
    <source>
        <dbReference type="PROSITE" id="PS50011"/>
    </source>
</evidence>
<dbReference type="FunFam" id="2.60.120.430:FF:000003">
    <property type="entry name" value="FERONIA receptor-like kinase"/>
    <property type="match status" value="1"/>
</dbReference>
<protein>
    <recommendedName>
        <fullName evidence="15">Protein kinase domain-containing protein</fullName>
    </recommendedName>
</protein>
<dbReference type="InterPro" id="IPR017441">
    <property type="entry name" value="Protein_kinase_ATP_BS"/>
</dbReference>
<keyword evidence="10" id="KW-0472">Membrane</keyword>
<evidence type="ECO:0000256" key="4">
    <source>
        <dbReference type="ARBA" id="ARBA00022692"/>
    </source>
</evidence>
<feature type="binding site" evidence="12">
    <location>
        <position position="550"/>
    </location>
    <ligand>
        <name>ATP</name>
        <dbReference type="ChEBI" id="CHEBI:30616"/>
    </ligand>
</feature>
<keyword evidence="6 12" id="KW-0547">Nucleotide-binding</keyword>
<dbReference type="EMBL" id="JAJSOW010000108">
    <property type="protein sequence ID" value="KAI9153637.1"/>
    <property type="molecule type" value="Genomic_DNA"/>
</dbReference>
<gene>
    <name evidence="16" type="ORF">LWI28_014292</name>
</gene>
<dbReference type="GO" id="GO:0010038">
    <property type="term" value="P:response to metal ion"/>
    <property type="evidence" value="ECO:0007669"/>
    <property type="project" value="UniProtKB-ARBA"/>
</dbReference>
<dbReference type="GO" id="GO:0016020">
    <property type="term" value="C:membrane"/>
    <property type="evidence" value="ECO:0007669"/>
    <property type="project" value="UniProtKB-SubCell"/>
</dbReference>
<evidence type="ECO:0000256" key="10">
    <source>
        <dbReference type="ARBA" id="ARBA00023136"/>
    </source>
</evidence>
<dbReference type="PROSITE" id="PS00107">
    <property type="entry name" value="PROTEIN_KINASE_ATP"/>
    <property type="match status" value="1"/>
</dbReference>
<dbReference type="InterPro" id="IPR024788">
    <property type="entry name" value="Malectin-like_Carb-bd_dom"/>
</dbReference>
<dbReference type="InterPro" id="IPR011009">
    <property type="entry name" value="Kinase-like_dom_sf"/>
</dbReference>
<evidence type="ECO:0000313" key="16">
    <source>
        <dbReference type="EMBL" id="KAI9153637.1"/>
    </source>
</evidence>
<evidence type="ECO:0000256" key="9">
    <source>
        <dbReference type="ARBA" id="ARBA00022989"/>
    </source>
</evidence>
<evidence type="ECO:0000256" key="12">
    <source>
        <dbReference type="PROSITE-ProRule" id="PRU10141"/>
    </source>
</evidence>
<keyword evidence="5 14" id="KW-0732">Signal</keyword>
<dbReference type="PROSITE" id="PS00108">
    <property type="entry name" value="PROTEIN_KINASE_ST"/>
    <property type="match status" value="1"/>
</dbReference>
<dbReference type="GO" id="GO:0004674">
    <property type="term" value="F:protein serine/threonine kinase activity"/>
    <property type="evidence" value="ECO:0007669"/>
    <property type="project" value="UniProtKB-KW"/>
</dbReference>
<accession>A0AAD5I672</accession>
<keyword evidence="7" id="KW-0418">Kinase</keyword>
<keyword evidence="4" id="KW-0812">Transmembrane</keyword>
<evidence type="ECO:0000256" key="6">
    <source>
        <dbReference type="ARBA" id="ARBA00022741"/>
    </source>
</evidence>
<dbReference type="GO" id="GO:0005524">
    <property type="term" value="F:ATP binding"/>
    <property type="evidence" value="ECO:0007669"/>
    <property type="project" value="UniProtKB-UniRule"/>
</dbReference>
<feature type="compositionally biased region" description="Basic and acidic residues" evidence="13">
    <location>
        <begin position="477"/>
        <end position="493"/>
    </location>
</feature>
<dbReference type="Proteomes" id="UP001064489">
    <property type="component" value="Chromosome 11"/>
</dbReference>
<feature type="domain" description="Protein kinase" evidence="15">
    <location>
        <begin position="521"/>
        <end position="797"/>
    </location>
</feature>
<reference evidence="16" key="2">
    <citation type="submission" date="2023-02" db="EMBL/GenBank/DDBJ databases">
        <authorList>
            <person name="Swenson N.G."/>
            <person name="Wegrzyn J.L."/>
            <person name="Mcevoy S.L."/>
        </authorList>
    </citation>
    <scope>NUCLEOTIDE SEQUENCE</scope>
    <source>
        <strain evidence="16">91603</strain>
        <tissue evidence="16">Leaf</tissue>
    </source>
</reference>
<evidence type="ECO:0000313" key="17">
    <source>
        <dbReference type="Proteomes" id="UP001064489"/>
    </source>
</evidence>
<keyword evidence="11" id="KW-0325">Glycoprotein</keyword>
<keyword evidence="9" id="KW-1133">Transmembrane helix</keyword>
<reference evidence="16" key="1">
    <citation type="journal article" date="2022" name="Plant J.">
        <title>Strategies of tolerance reflected in two North American maple genomes.</title>
        <authorList>
            <person name="McEvoy S.L."/>
            <person name="Sezen U.U."/>
            <person name="Trouern-Trend A."/>
            <person name="McMahon S.M."/>
            <person name="Schaberg P.G."/>
            <person name="Yang J."/>
            <person name="Wegrzyn J.L."/>
            <person name="Swenson N.G."/>
        </authorList>
    </citation>
    <scope>NUCLEOTIDE SEQUENCE</scope>
    <source>
        <strain evidence="16">91603</strain>
    </source>
</reference>
<feature type="region of interest" description="Disordered" evidence="13">
    <location>
        <begin position="475"/>
        <end position="496"/>
    </location>
</feature>
<dbReference type="PANTHER" id="PTHR34590:SF5">
    <property type="entry name" value="OS04G0586500 PROTEIN"/>
    <property type="match status" value="1"/>
</dbReference>
<feature type="region of interest" description="Disordered" evidence="13">
    <location>
        <begin position="848"/>
        <end position="871"/>
    </location>
</feature>
<keyword evidence="3" id="KW-0808">Transferase</keyword>